<dbReference type="InterPro" id="IPR050463">
    <property type="entry name" value="Gfo/Idh/MocA_oxidrdct_glycsds"/>
</dbReference>
<accession>A0A0A8X4D7</accession>
<evidence type="ECO:0000313" key="5">
    <source>
        <dbReference type="Proteomes" id="UP000031014"/>
    </source>
</evidence>
<protein>
    <submittedName>
        <fullName evidence="4">Oxidoreductase, Gfo/Idh/MocA family</fullName>
    </submittedName>
</protein>
<dbReference type="Proteomes" id="UP000031014">
    <property type="component" value="Unassembled WGS sequence"/>
</dbReference>
<dbReference type="GO" id="GO:0016491">
    <property type="term" value="F:oxidoreductase activity"/>
    <property type="evidence" value="ECO:0007669"/>
    <property type="project" value="UniProtKB-KW"/>
</dbReference>
<dbReference type="Pfam" id="PF01408">
    <property type="entry name" value="GFO_IDH_MocA"/>
    <property type="match status" value="1"/>
</dbReference>
<evidence type="ECO:0000259" key="2">
    <source>
        <dbReference type="Pfam" id="PF01408"/>
    </source>
</evidence>
<dbReference type="EMBL" id="BASE01000046">
    <property type="protein sequence ID" value="GAM14139.1"/>
    <property type="molecule type" value="Genomic_DNA"/>
</dbReference>
<dbReference type="PANTHER" id="PTHR43818">
    <property type="entry name" value="BCDNA.GH03377"/>
    <property type="match status" value="1"/>
</dbReference>
<dbReference type="GO" id="GO:0000166">
    <property type="term" value="F:nucleotide binding"/>
    <property type="evidence" value="ECO:0007669"/>
    <property type="project" value="InterPro"/>
</dbReference>
<evidence type="ECO:0000313" key="4">
    <source>
        <dbReference type="EMBL" id="GAM14139.1"/>
    </source>
</evidence>
<name>A0A0A8X4D7_MESS1</name>
<dbReference type="OrthoDB" id="9815825at2"/>
<dbReference type="Gene3D" id="3.40.50.720">
    <property type="entry name" value="NAD(P)-binding Rossmann-like Domain"/>
    <property type="match status" value="1"/>
</dbReference>
<dbReference type="InterPro" id="IPR055170">
    <property type="entry name" value="GFO_IDH_MocA-like_dom"/>
</dbReference>
<gene>
    <name evidence="4" type="ORF">SAMD00020551_2287</name>
</gene>
<evidence type="ECO:0000256" key="1">
    <source>
        <dbReference type="ARBA" id="ARBA00023002"/>
    </source>
</evidence>
<organism evidence="4 5">
    <name type="scientific">Mesobacillus selenatarsenatis (strain DSM 18680 / JCM 14380 / FERM P-15431 / SF-1)</name>
    <dbReference type="NCBI Taxonomy" id="1321606"/>
    <lineage>
        <taxon>Bacteria</taxon>
        <taxon>Bacillati</taxon>
        <taxon>Bacillota</taxon>
        <taxon>Bacilli</taxon>
        <taxon>Bacillales</taxon>
        <taxon>Bacillaceae</taxon>
        <taxon>Mesobacillus</taxon>
    </lineage>
</organism>
<dbReference type="InterPro" id="IPR036291">
    <property type="entry name" value="NAD(P)-bd_dom_sf"/>
</dbReference>
<sequence>MIKVGVIGLGAIGQRLIRGFQDHPEMEIAAICDAMETRAKETAAELGGIPAFTNHQEMLEKTQMDLVYVAVPPKFHHAVASDVLAKGIHILCEKPLANSVEEAESLLKQAQDAGVVHAMNFPLNYSAGSKTFAKLIKENYVGKLRRVQLKMHFPEWPRPWQQNAWVASKEQGGYVLEVGVHFIQQLQKIFGSVEVKDVQIQFPEDPHASESAILAILKLADGTPVFIDGMSQIAGKEEIAFTAYGDKGTLSLLNWGQLAGGKLGEEILPLEADGNLSDSLVDNLVKAIKGEEATIIDFTSGYEAQVILEQLRKG</sequence>
<dbReference type="SUPFAM" id="SSF51735">
    <property type="entry name" value="NAD(P)-binding Rossmann-fold domains"/>
    <property type="match status" value="1"/>
</dbReference>
<dbReference type="STRING" id="1321606.SAMD00020551_2287"/>
<dbReference type="SUPFAM" id="SSF55347">
    <property type="entry name" value="Glyceraldehyde-3-phosphate dehydrogenase-like, C-terminal domain"/>
    <property type="match status" value="1"/>
</dbReference>
<reference evidence="4 5" key="1">
    <citation type="submission" date="2013-06" db="EMBL/GenBank/DDBJ databases">
        <title>Whole genome shotgun sequence of Bacillus selenatarsenatis SF-1.</title>
        <authorList>
            <person name="Kuroda M."/>
            <person name="Sei K."/>
            <person name="Yamashita M."/>
            <person name="Ike M."/>
        </authorList>
    </citation>
    <scope>NUCLEOTIDE SEQUENCE [LARGE SCALE GENOMIC DNA]</scope>
    <source>
        <strain evidence="4 5">SF-1</strain>
    </source>
</reference>
<dbReference type="PANTHER" id="PTHR43818:SF11">
    <property type="entry name" value="BCDNA.GH03377"/>
    <property type="match status" value="1"/>
</dbReference>
<evidence type="ECO:0000259" key="3">
    <source>
        <dbReference type="Pfam" id="PF22725"/>
    </source>
</evidence>
<dbReference type="Gene3D" id="3.30.360.10">
    <property type="entry name" value="Dihydrodipicolinate Reductase, domain 2"/>
    <property type="match status" value="1"/>
</dbReference>
<dbReference type="Pfam" id="PF22725">
    <property type="entry name" value="GFO_IDH_MocA_C3"/>
    <property type="match status" value="1"/>
</dbReference>
<dbReference type="AlphaFoldDB" id="A0A0A8X4D7"/>
<feature type="domain" description="GFO/IDH/MocA-like oxidoreductase" evidence="3">
    <location>
        <begin position="131"/>
        <end position="250"/>
    </location>
</feature>
<proteinExistence type="predicted"/>
<keyword evidence="5" id="KW-1185">Reference proteome</keyword>
<dbReference type="RefSeq" id="WP_041965922.1">
    <property type="nucleotide sequence ID" value="NZ_BASE01000046.1"/>
</dbReference>
<comment type="caution">
    <text evidence="4">The sequence shown here is derived from an EMBL/GenBank/DDBJ whole genome shotgun (WGS) entry which is preliminary data.</text>
</comment>
<dbReference type="InterPro" id="IPR000683">
    <property type="entry name" value="Gfo/Idh/MocA-like_OxRdtase_N"/>
</dbReference>
<feature type="domain" description="Gfo/Idh/MocA-like oxidoreductase N-terminal" evidence="2">
    <location>
        <begin position="2"/>
        <end position="120"/>
    </location>
</feature>
<keyword evidence="1" id="KW-0560">Oxidoreductase</keyword>